<dbReference type="STRING" id="743722.Sph21_0155"/>
<feature type="domain" description="Thioredoxin" evidence="1">
    <location>
        <begin position="138"/>
        <end position="283"/>
    </location>
</feature>
<protein>
    <submittedName>
        <fullName evidence="2">Alkyl hydroperoxide reductase/ Thiol specific antioxidant/ Mal allergen</fullName>
    </submittedName>
</protein>
<dbReference type="InterPro" id="IPR013740">
    <property type="entry name" value="Redoxin"/>
</dbReference>
<gene>
    <name evidence="2" type="ordered locus">Sph21_0155</name>
</gene>
<dbReference type="EMBL" id="CP002584">
    <property type="protein sequence ID" value="ADZ76742.1"/>
    <property type="molecule type" value="Genomic_DNA"/>
</dbReference>
<dbReference type="PANTHER" id="PTHR42852:SF13">
    <property type="entry name" value="PROTEIN DIPZ"/>
    <property type="match status" value="1"/>
</dbReference>
<evidence type="ECO:0000313" key="2">
    <source>
        <dbReference type="EMBL" id="ADZ76742.1"/>
    </source>
</evidence>
<organism evidence="2">
    <name type="scientific">Sphingobacterium sp. (strain 21)</name>
    <dbReference type="NCBI Taxonomy" id="743722"/>
    <lineage>
        <taxon>Bacteria</taxon>
        <taxon>Pseudomonadati</taxon>
        <taxon>Bacteroidota</taxon>
        <taxon>Sphingobacteriia</taxon>
        <taxon>Sphingobacteriales</taxon>
        <taxon>Sphingobacteriaceae</taxon>
        <taxon>Sphingobacterium</taxon>
    </lineage>
</organism>
<dbReference type="CDD" id="cd02966">
    <property type="entry name" value="TlpA_like_family"/>
    <property type="match status" value="1"/>
</dbReference>
<proteinExistence type="predicted"/>
<dbReference type="PROSITE" id="PS51352">
    <property type="entry name" value="THIOREDOXIN_2"/>
    <property type="match status" value="1"/>
</dbReference>
<dbReference type="InterPro" id="IPR036249">
    <property type="entry name" value="Thioredoxin-like_sf"/>
</dbReference>
<accession>F4CF49</accession>
<evidence type="ECO:0000259" key="1">
    <source>
        <dbReference type="PROSITE" id="PS51352"/>
    </source>
</evidence>
<dbReference type="eggNOG" id="COG0526">
    <property type="taxonomic scope" value="Bacteria"/>
</dbReference>
<reference evidence="2" key="1">
    <citation type="submission" date="2011-03" db="EMBL/GenBank/DDBJ databases">
        <title>Complete sequence of Sphingobacterium sp. 21.</title>
        <authorList>
            <consortium name="US DOE Joint Genome Institute"/>
            <person name="Lucas S."/>
            <person name="Copeland A."/>
            <person name="Lapidus A."/>
            <person name="Cheng J.-F."/>
            <person name="Goodwin L."/>
            <person name="Pitluck S."/>
            <person name="Davenport K."/>
            <person name="Detter J.C."/>
            <person name="Han C."/>
            <person name="Tapia R."/>
            <person name="Land M."/>
            <person name="Hauser L."/>
            <person name="Kyrpides N."/>
            <person name="Ivanova N."/>
            <person name="Ovchinnikova G."/>
            <person name="Pagani I."/>
            <person name="Siebers A.K."/>
            <person name="Allgaier M."/>
            <person name="Thelen M.P."/>
            <person name="Hugenholtz P."/>
            <person name="Woyke T."/>
        </authorList>
    </citation>
    <scope>NUCLEOTIDE SEQUENCE</scope>
    <source>
        <strain evidence="2">21</strain>
    </source>
</reference>
<dbReference type="Gene3D" id="3.40.30.10">
    <property type="entry name" value="Glutaredoxin"/>
    <property type="match status" value="1"/>
</dbReference>
<dbReference type="PATRIC" id="fig|743722.3.peg.162"/>
<dbReference type="OrthoDB" id="793244at2"/>
<sequence>MNLTLIRGLLCPKGELSAFGNRLSAKSRFKKNSTNKRNITNLHTTVRPHFLGRTTVCRDQRHKIIANHTLNAINRYPYKTGIKIGLNGVVLCGPKPYAFYLITLKILFCVCLAHARQQGLGTPVATGVALAADSIKPLQIGDTIPDALWNLPLQVVNHPQGKETIKLADYSDRLIILDFWATWCSSCIKNFPKLAALQKDNGKQVKTLLVNSRSTRDTRDKAKQFLSNRQKDYSLTSIVADTVLKKLFPHRSIPHYVWINGGRYLAATNGEDLTDGNVQNAFDGKDIQTSYVPETEYNIRQPLFENGNGGEAPKYIYKSILAPFVNGLKSSFSTDRDNKRLISRVAFTNARLSMIYSYAYPEIQNLSKARLVIDVENPEPFESGNTSLNWKHKNLYNYEAQFPPTSEQNAKKIVRHDLQKFFGYILRSENRVLDCWVVKSGNGSIATDFPNNLKSETNLYDNDGTDIYFNNYPLSNLLNELERLYGQPFLDETGIGTPVKLNLPADLLQKHEVQTSLLKQGIILTKEKRELPVVILSDN</sequence>
<dbReference type="PANTHER" id="PTHR42852">
    <property type="entry name" value="THIOL:DISULFIDE INTERCHANGE PROTEIN DSBE"/>
    <property type="match status" value="1"/>
</dbReference>
<name>F4CF49_SPHS2</name>
<dbReference type="SUPFAM" id="SSF52833">
    <property type="entry name" value="Thioredoxin-like"/>
    <property type="match status" value="1"/>
</dbReference>
<dbReference type="InterPro" id="IPR050553">
    <property type="entry name" value="Thioredoxin_ResA/DsbE_sf"/>
</dbReference>
<dbReference type="GO" id="GO:0016491">
    <property type="term" value="F:oxidoreductase activity"/>
    <property type="evidence" value="ECO:0007669"/>
    <property type="project" value="InterPro"/>
</dbReference>
<dbReference type="InterPro" id="IPR013766">
    <property type="entry name" value="Thioredoxin_domain"/>
</dbReference>
<dbReference type="HOGENOM" id="CLU_033806_0_0_10"/>
<dbReference type="Pfam" id="PF08534">
    <property type="entry name" value="Redoxin"/>
    <property type="match status" value="1"/>
</dbReference>
<dbReference type="AlphaFoldDB" id="F4CF49"/>
<dbReference type="KEGG" id="shg:Sph21_0155"/>